<comment type="caution">
    <text evidence="1">The sequence shown here is derived from an EMBL/GenBank/DDBJ whole genome shotgun (WGS) entry which is preliminary data.</text>
</comment>
<dbReference type="InterPro" id="IPR039422">
    <property type="entry name" value="MarR/SlyA-like"/>
</dbReference>
<dbReference type="SUPFAM" id="SSF46785">
    <property type="entry name" value="Winged helix' DNA-binding domain"/>
    <property type="match status" value="1"/>
</dbReference>
<dbReference type="GO" id="GO:0006950">
    <property type="term" value="P:response to stress"/>
    <property type="evidence" value="ECO:0007669"/>
    <property type="project" value="TreeGrafter"/>
</dbReference>
<keyword evidence="2" id="KW-1185">Reference proteome</keyword>
<dbReference type="GO" id="GO:0003700">
    <property type="term" value="F:DNA-binding transcription factor activity"/>
    <property type="evidence" value="ECO:0007669"/>
    <property type="project" value="InterPro"/>
</dbReference>
<reference evidence="1 2" key="1">
    <citation type="journal article" date="2018" name="Arch. Microbiol.">
        <title>New insights into the metabolic potential of the phototrophic purple bacterium Rhodopila globiformis DSM 161(T) from its draft genome sequence and evidence for a vanadium-dependent nitrogenase.</title>
        <authorList>
            <person name="Imhoff J.F."/>
            <person name="Rahn T."/>
            <person name="Kunzel S."/>
            <person name="Neulinger S.C."/>
        </authorList>
    </citation>
    <scope>NUCLEOTIDE SEQUENCE [LARGE SCALE GENOMIC DNA]</scope>
    <source>
        <strain evidence="1 2">DSM 16996</strain>
    </source>
</reference>
<organism evidence="1 2">
    <name type="scientific">Rhodoblastus sphagnicola</name>
    <dbReference type="NCBI Taxonomy" id="333368"/>
    <lineage>
        <taxon>Bacteria</taxon>
        <taxon>Pseudomonadati</taxon>
        <taxon>Pseudomonadota</taxon>
        <taxon>Alphaproteobacteria</taxon>
        <taxon>Hyphomicrobiales</taxon>
        <taxon>Rhodoblastaceae</taxon>
        <taxon>Rhodoblastus</taxon>
    </lineage>
</organism>
<dbReference type="EMBL" id="NHSJ01000018">
    <property type="protein sequence ID" value="PPQ33551.1"/>
    <property type="molecule type" value="Genomic_DNA"/>
</dbReference>
<proteinExistence type="predicted"/>
<dbReference type="RefSeq" id="WP_104506117.1">
    <property type="nucleotide sequence ID" value="NZ_JACIGC010000014.1"/>
</dbReference>
<dbReference type="PROSITE" id="PS50995">
    <property type="entry name" value="HTH_MARR_2"/>
    <property type="match status" value="1"/>
</dbReference>
<dbReference type="Proteomes" id="UP000239089">
    <property type="component" value="Unassembled WGS sequence"/>
</dbReference>
<dbReference type="PANTHER" id="PTHR33164:SF89">
    <property type="entry name" value="MARR FAMILY REGULATORY PROTEIN"/>
    <property type="match status" value="1"/>
</dbReference>
<dbReference type="AlphaFoldDB" id="A0A2S6NG20"/>
<dbReference type="SMART" id="SM00347">
    <property type="entry name" value="HTH_MARR"/>
    <property type="match status" value="1"/>
</dbReference>
<dbReference type="Pfam" id="PF12802">
    <property type="entry name" value="MarR_2"/>
    <property type="match status" value="1"/>
</dbReference>
<dbReference type="PANTHER" id="PTHR33164">
    <property type="entry name" value="TRANSCRIPTIONAL REGULATOR, MARR FAMILY"/>
    <property type="match status" value="1"/>
</dbReference>
<dbReference type="Gene3D" id="1.10.10.10">
    <property type="entry name" value="Winged helix-like DNA-binding domain superfamily/Winged helix DNA-binding domain"/>
    <property type="match status" value="1"/>
</dbReference>
<accession>A0A2S6NG20</accession>
<dbReference type="OrthoDB" id="6331822at2"/>
<evidence type="ECO:0000313" key="2">
    <source>
        <dbReference type="Proteomes" id="UP000239089"/>
    </source>
</evidence>
<evidence type="ECO:0000313" key="1">
    <source>
        <dbReference type="EMBL" id="PPQ33551.1"/>
    </source>
</evidence>
<dbReference type="InterPro" id="IPR036388">
    <property type="entry name" value="WH-like_DNA-bd_sf"/>
</dbReference>
<sequence>MVKAKAAAPGNGLDMASLDMAGLHLGSLEHAAGYVMRRAQMAVFNDFAARFAALDLKPGQYSTLQVIASNPGQPQSALGAALGILRPNFVAMLDGLERRGLARRVRSEQDRRLQAVILTDKGRALLKRAQAVQSAQEARISDILGEEGRDRLIALSLRLWREL</sequence>
<protein>
    <submittedName>
        <fullName evidence="1">Uncharacterized protein</fullName>
    </submittedName>
</protein>
<dbReference type="InterPro" id="IPR000835">
    <property type="entry name" value="HTH_MarR-typ"/>
</dbReference>
<name>A0A2S6NG20_9HYPH</name>
<gene>
    <name evidence="1" type="ORF">CCR94_01495</name>
</gene>
<dbReference type="InterPro" id="IPR036390">
    <property type="entry name" value="WH_DNA-bd_sf"/>
</dbReference>
<dbReference type="PRINTS" id="PR00598">
    <property type="entry name" value="HTHMARR"/>
</dbReference>